<name>A0ABR1LXD3_9PEZI</name>
<evidence type="ECO:0000313" key="2">
    <source>
        <dbReference type="EMBL" id="KAK7539847.1"/>
    </source>
</evidence>
<dbReference type="EMBL" id="JBBPEH010000004">
    <property type="protein sequence ID" value="KAK7539847.1"/>
    <property type="molecule type" value="Genomic_DNA"/>
</dbReference>
<protein>
    <submittedName>
        <fullName evidence="2">Six-hairpin glycosidase-like protein</fullName>
    </submittedName>
</protein>
<dbReference type="Proteomes" id="UP001360953">
    <property type="component" value="Unassembled WGS sequence"/>
</dbReference>
<dbReference type="InterPro" id="IPR036249">
    <property type="entry name" value="Thioredoxin-like_sf"/>
</dbReference>
<evidence type="ECO:0000259" key="1">
    <source>
        <dbReference type="Pfam" id="PF03190"/>
    </source>
</evidence>
<comment type="caution">
    <text evidence="2">The sequence shown here is derived from an EMBL/GenBank/DDBJ whole genome shotgun (WGS) entry which is preliminary data.</text>
</comment>
<dbReference type="InterPro" id="IPR008928">
    <property type="entry name" value="6-hairpin_glycosidase_sf"/>
</dbReference>
<dbReference type="Pfam" id="PF03190">
    <property type="entry name" value="Thioredox_DsbH"/>
    <property type="match status" value="1"/>
</dbReference>
<accession>A0ABR1LXD3</accession>
<dbReference type="RefSeq" id="XP_066657118.1">
    <property type="nucleotide sequence ID" value="XM_066799814.1"/>
</dbReference>
<proteinExistence type="predicted"/>
<gene>
    <name evidence="2" type="ORF">J3D65DRAFT_620023</name>
</gene>
<keyword evidence="3" id="KW-1185">Reference proteome</keyword>
<dbReference type="SUPFAM" id="SSF48208">
    <property type="entry name" value="Six-hairpin glycosidases"/>
    <property type="match status" value="1"/>
</dbReference>
<dbReference type="InterPro" id="IPR004879">
    <property type="entry name" value="Ssp411-like_TRX"/>
</dbReference>
<dbReference type="CDD" id="cd02955">
    <property type="entry name" value="SSP411"/>
    <property type="match status" value="1"/>
</dbReference>
<dbReference type="PIRSF" id="PIRSF006402">
    <property type="entry name" value="UCP006402_thioredoxin"/>
    <property type="match status" value="1"/>
</dbReference>
<dbReference type="Gene3D" id="3.40.30.10">
    <property type="entry name" value="Glutaredoxin"/>
    <property type="match status" value="1"/>
</dbReference>
<reference evidence="2 3" key="1">
    <citation type="submission" date="2024-04" db="EMBL/GenBank/DDBJ databases">
        <title>Phyllosticta paracitricarpa is synonymous to the EU quarantine fungus P. citricarpa based on phylogenomic analyses.</title>
        <authorList>
            <consortium name="Lawrence Berkeley National Laboratory"/>
            <person name="Van ingen-buijs V.A."/>
            <person name="Van westerhoven A.C."/>
            <person name="Haridas S."/>
            <person name="Skiadas P."/>
            <person name="Martin F."/>
            <person name="Groenewald J.Z."/>
            <person name="Crous P.W."/>
            <person name="Seidl M.F."/>
        </authorList>
    </citation>
    <scope>NUCLEOTIDE SEQUENCE [LARGE SCALE GENOMIC DNA]</scope>
    <source>
        <strain evidence="2 3">CPC 17464</strain>
    </source>
</reference>
<dbReference type="Gene3D" id="1.50.10.10">
    <property type="match status" value="1"/>
</dbReference>
<evidence type="ECO:0000313" key="3">
    <source>
        <dbReference type="Proteomes" id="UP001360953"/>
    </source>
</evidence>
<sequence length="831" mass="91779">MAWVPIDIDVAATRLRFRPQHFLSFPSRSSSFHQLLFIFVLGTSTARSASLLSSSVVSNSSHARATTRFGAREANKSTISIAMEARRISDTESAAGDIKLTNRLSESRSPYVRGHMNNPVAWQLWGPDAIALAKKTNRLLFVSIGYAACHWCHVMERESFENQDIARVLNKYYIPIKVDREERPDVDRIYMNYVQATTGSGGWPLNVFLTPDLEPIFGGTYFPGPASTAVMGEQPGFLEILEKVREAWQNQRQRCLDSAREITAQLREFAQEGLISKSGEGEAGDGLDIELLEEAYSHFAAKYDTEFAGFGKAPKFPTPANLSFLLRLAQYPDAVEAIVGDKECQNAQVMAVDTLKAMARGGIHDQIGHGFARYSVTRDWSLPHFEKMLYDQAQLLPAYLDAYIVTKDPELLAAAHDIATYLTSPPMQNPTGGFFSAEDADSLYRPNDKEKREGAFYVWTRKEFKTILGERDAEVCAKYYNVRENGNVSPEHDAHDELINQNVLAISSTPEALAKEFGLSKDEVLKILETGRAKLLEHRNKERPRPSLDDKIVVSWNGLAIGALARFSAFLEANGDADKAAHYRKAALAAVDFIKRELYDSNTGTMKRVYREGPGDAPAFADDYAFLISGLLDLYEATFDDAHLELADQLQRTQLSLFWDSSAGGFFSTAPAQPDLILRLKDGMDNAEPSTNGVAALNLHRLAALLDDADYAANARATADAFEAELMQHPFLFASLLRAVVAVRLGVRCVVVSGSGTNVDAAVARARSRVPTTAVIARVGAGAVRSEWLKQRNGLLRQLDAAEPRVQVCEGGVCKDELDMTDVDEALRAVR</sequence>
<dbReference type="InterPro" id="IPR024705">
    <property type="entry name" value="Ssp411"/>
</dbReference>
<dbReference type="InterPro" id="IPR012341">
    <property type="entry name" value="6hp_glycosidase-like_sf"/>
</dbReference>
<dbReference type="SUPFAM" id="SSF52833">
    <property type="entry name" value="Thioredoxin-like"/>
    <property type="match status" value="1"/>
</dbReference>
<dbReference type="GeneID" id="92032720"/>
<dbReference type="PANTHER" id="PTHR42899">
    <property type="entry name" value="SPERMATOGENESIS-ASSOCIATED PROTEIN 20"/>
    <property type="match status" value="1"/>
</dbReference>
<feature type="domain" description="Spermatogenesis-associated protein 20-like TRX" evidence="1">
    <location>
        <begin position="101"/>
        <end position="266"/>
    </location>
</feature>
<organism evidence="2 3">
    <name type="scientific">Phyllosticta citribraziliensis</name>
    <dbReference type="NCBI Taxonomy" id="989973"/>
    <lineage>
        <taxon>Eukaryota</taxon>
        <taxon>Fungi</taxon>
        <taxon>Dikarya</taxon>
        <taxon>Ascomycota</taxon>
        <taxon>Pezizomycotina</taxon>
        <taxon>Dothideomycetes</taxon>
        <taxon>Dothideomycetes incertae sedis</taxon>
        <taxon>Botryosphaeriales</taxon>
        <taxon>Phyllostictaceae</taxon>
        <taxon>Phyllosticta</taxon>
    </lineage>
</organism>
<dbReference type="PANTHER" id="PTHR42899:SF1">
    <property type="entry name" value="SPERMATOGENESIS-ASSOCIATED PROTEIN 20"/>
    <property type="match status" value="1"/>
</dbReference>